<dbReference type="InterPro" id="IPR001878">
    <property type="entry name" value="Znf_CCHC"/>
</dbReference>
<accession>A0AA41VNH5</accession>
<dbReference type="GO" id="GO:0003723">
    <property type="term" value="F:RNA binding"/>
    <property type="evidence" value="ECO:0007669"/>
    <property type="project" value="UniProtKB-UniRule"/>
</dbReference>
<dbReference type="PANTHER" id="PTHR48028:SF2">
    <property type="entry name" value="GLYCINE-RICH RNA-BINDING PROTEIN RZ1A"/>
    <property type="match status" value="1"/>
</dbReference>
<dbReference type="Pfam" id="PF05278">
    <property type="entry name" value="PEARLI-4"/>
    <property type="match status" value="1"/>
</dbReference>
<dbReference type="SMART" id="SM00360">
    <property type="entry name" value="RRM"/>
    <property type="match status" value="1"/>
</dbReference>
<dbReference type="SUPFAM" id="SSF57756">
    <property type="entry name" value="Retrovirus zinc finger-like domains"/>
    <property type="match status" value="1"/>
</dbReference>
<dbReference type="CDD" id="cd00590">
    <property type="entry name" value="RRM_SF"/>
    <property type="match status" value="1"/>
</dbReference>
<dbReference type="Proteomes" id="UP001177140">
    <property type="component" value="Unassembled WGS sequence"/>
</dbReference>
<evidence type="ECO:0000259" key="5">
    <source>
        <dbReference type="PROSITE" id="PS50102"/>
    </source>
</evidence>
<evidence type="ECO:0000313" key="8">
    <source>
        <dbReference type="Proteomes" id="UP001177140"/>
    </source>
</evidence>
<keyword evidence="8" id="KW-1185">Reference proteome</keyword>
<dbReference type="InterPro" id="IPR051106">
    <property type="entry name" value="RNA-bind/splicing_reg"/>
</dbReference>
<dbReference type="InterPro" id="IPR000504">
    <property type="entry name" value="RRM_dom"/>
</dbReference>
<dbReference type="PANTHER" id="PTHR48028">
    <property type="entry name" value="GLYCINE-RICH RNA-BINDING PROTEIN RZ1A"/>
    <property type="match status" value="1"/>
</dbReference>
<dbReference type="EMBL" id="JAJJMA010257046">
    <property type="protein sequence ID" value="MCL7044333.1"/>
    <property type="molecule type" value="Genomic_DNA"/>
</dbReference>
<evidence type="ECO:0000256" key="2">
    <source>
        <dbReference type="PROSITE-ProRule" id="PRU00047"/>
    </source>
</evidence>
<evidence type="ECO:0000256" key="4">
    <source>
        <dbReference type="SAM" id="MobiDB-lite"/>
    </source>
</evidence>
<proteinExistence type="predicted"/>
<dbReference type="InterPro" id="IPR036875">
    <property type="entry name" value="Znf_CCHC_sf"/>
</dbReference>
<dbReference type="GO" id="GO:0008270">
    <property type="term" value="F:zinc ion binding"/>
    <property type="evidence" value="ECO:0007669"/>
    <property type="project" value="UniProtKB-KW"/>
</dbReference>
<keyword evidence="2" id="KW-0479">Metal-binding</keyword>
<evidence type="ECO:0000256" key="3">
    <source>
        <dbReference type="PROSITE-ProRule" id="PRU00176"/>
    </source>
</evidence>
<dbReference type="PROSITE" id="PS50102">
    <property type="entry name" value="RRM"/>
    <property type="match status" value="1"/>
</dbReference>
<evidence type="ECO:0000259" key="6">
    <source>
        <dbReference type="PROSITE" id="PS50158"/>
    </source>
</evidence>
<dbReference type="Pfam" id="PF00098">
    <property type="entry name" value="zf-CCHC"/>
    <property type="match status" value="2"/>
</dbReference>
<comment type="caution">
    <text evidence="7">The sequence shown here is derived from an EMBL/GenBank/DDBJ whole genome shotgun (WGS) entry which is preliminary data.</text>
</comment>
<evidence type="ECO:0000313" key="7">
    <source>
        <dbReference type="EMBL" id="MCL7044333.1"/>
    </source>
</evidence>
<organism evidence="7 8">
    <name type="scientific">Papaver nudicaule</name>
    <name type="common">Iceland poppy</name>
    <dbReference type="NCBI Taxonomy" id="74823"/>
    <lineage>
        <taxon>Eukaryota</taxon>
        <taxon>Viridiplantae</taxon>
        <taxon>Streptophyta</taxon>
        <taxon>Embryophyta</taxon>
        <taxon>Tracheophyta</taxon>
        <taxon>Spermatophyta</taxon>
        <taxon>Magnoliopsida</taxon>
        <taxon>Ranunculales</taxon>
        <taxon>Papaveraceae</taxon>
        <taxon>Papaveroideae</taxon>
        <taxon>Papaver</taxon>
    </lineage>
</organism>
<dbReference type="Gene3D" id="3.30.70.330">
    <property type="match status" value="1"/>
</dbReference>
<gene>
    <name evidence="7" type="ORF">MKW94_016254</name>
</gene>
<dbReference type="Gene3D" id="4.10.60.10">
    <property type="entry name" value="Zinc finger, CCHC-type"/>
    <property type="match status" value="2"/>
</dbReference>
<dbReference type="InterPro" id="IPR035979">
    <property type="entry name" value="RBD_domain_sf"/>
</dbReference>
<dbReference type="InterPro" id="IPR007942">
    <property type="entry name" value="PLipase-like"/>
</dbReference>
<dbReference type="AlphaFoldDB" id="A0AA41VNH5"/>
<keyword evidence="2" id="KW-0862">Zinc</keyword>
<dbReference type="InterPro" id="IPR012677">
    <property type="entry name" value="Nucleotide-bd_a/b_plait_sf"/>
</dbReference>
<feature type="domain" description="CCHC-type" evidence="6">
    <location>
        <begin position="149"/>
        <end position="164"/>
    </location>
</feature>
<protein>
    <submittedName>
        <fullName evidence="7">Uncharacterized protein</fullName>
    </submittedName>
</protein>
<feature type="domain" description="RRM" evidence="5">
    <location>
        <begin position="7"/>
        <end position="88"/>
    </location>
</feature>
<keyword evidence="1 3" id="KW-0694">RNA-binding</keyword>
<dbReference type="PROSITE" id="PS50158">
    <property type="entry name" value="ZF_CCHC"/>
    <property type="match status" value="2"/>
</dbReference>
<feature type="domain" description="CCHC-type" evidence="6">
    <location>
        <begin position="122"/>
        <end position="135"/>
    </location>
</feature>
<reference evidence="7" key="1">
    <citation type="submission" date="2022-03" db="EMBL/GenBank/DDBJ databases">
        <title>A functionally conserved STORR gene fusion in Papaver species that diverged 16.8 million years ago.</title>
        <authorList>
            <person name="Catania T."/>
        </authorList>
    </citation>
    <scope>NUCLEOTIDE SEQUENCE</scope>
    <source>
        <strain evidence="7">S-191538</strain>
    </source>
</reference>
<dbReference type="SMART" id="SM00343">
    <property type="entry name" value="ZnF_C2HC"/>
    <property type="match status" value="2"/>
</dbReference>
<keyword evidence="2" id="KW-0863">Zinc-finger</keyword>
<sequence length="410" mass="45311">MSSREEYRISVTGLPWDITNSQLKDAFKRYGRILQFKAWREPVPGGFGGFSGHGYVTYENQQGMADAIFSMHGRKLRGHVLTVKKAQSDMMRAGESAYGYNGGYPSGRKRGRNGGGDGVSSCYNCGESGHFARECYQKRGDRNQGGSSCYNCGESGHWAKDCSQHGVDTDGVGNGGIYGDGDTEIQLEPQKEPVEMDVKPTEAELNRPLKRPFQPCQPESDIQNEDVVGQKDKTTEIEGFPVLNKFSALYKAVYERHGHIATNLVIKDSAVALFALVADLLAVINQMKETSFANLSQPLLDHWDSKVATAEAVKFNVGWVRKRVDDLKTEFASAKTLPSVPDKDEEALKVARKNFMAASQSVEFLRAVLLGAEKQVDEAEKKLKACKTKVEANAAEKKRKESRSVLHELL</sequence>
<name>A0AA41VNH5_PAPNU</name>
<evidence type="ECO:0000256" key="1">
    <source>
        <dbReference type="ARBA" id="ARBA00022884"/>
    </source>
</evidence>
<dbReference type="SUPFAM" id="SSF54928">
    <property type="entry name" value="RNA-binding domain, RBD"/>
    <property type="match status" value="1"/>
</dbReference>
<dbReference type="Pfam" id="PF00076">
    <property type="entry name" value="RRM_1"/>
    <property type="match status" value="1"/>
</dbReference>
<feature type="region of interest" description="Disordered" evidence="4">
    <location>
        <begin position="391"/>
        <end position="410"/>
    </location>
</feature>